<gene>
    <name evidence="2" type="ORF">BAUCODRAFT_34929</name>
</gene>
<protein>
    <submittedName>
        <fullName evidence="2">Uncharacterized protein</fullName>
    </submittedName>
</protein>
<dbReference type="KEGG" id="bcom:BAUCODRAFT_34929"/>
<organism evidence="2 3">
    <name type="scientific">Baudoinia panamericana (strain UAMH 10762)</name>
    <name type="common">Angels' share fungus</name>
    <name type="synonym">Baudoinia compniacensis (strain UAMH 10762)</name>
    <dbReference type="NCBI Taxonomy" id="717646"/>
    <lineage>
        <taxon>Eukaryota</taxon>
        <taxon>Fungi</taxon>
        <taxon>Dikarya</taxon>
        <taxon>Ascomycota</taxon>
        <taxon>Pezizomycotina</taxon>
        <taxon>Dothideomycetes</taxon>
        <taxon>Dothideomycetidae</taxon>
        <taxon>Mycosphaerellales</taxon>
        <taxon>Teratosphaeriaceae</taxon>
        <taxon>Baudoinia</taxon>
    </lineage>
</organism>
<dbReference type="AlphaFoldDB" id="M2N774"/>
<evidence type="ECO:0000313" key="2">
    <source>
        <dbReference type="EMBL" id="EMC94924.1"/>
    </source>
</evidence>
<evidence type="ECO:0000256" key="1">
    <source>
        <dbReference type="SAM" id="MobiDB-lite"/>
    </source>
</evidence>
<dbReference type="EMBL" id="KB445557">
    <property type="protein sequence ID" value="EMC94924.1"/>
    <property type="molecule type" value="Genomic_DNA"/>
</dbReference>
<evidence type="ECO:0000313" key="3">
    <source>
        <dbReference type="Proteomes" id="UP000011761"/>
    </source>
</evidence>
<accession>M2N774</accession>
<reference evidence="2 3" key="1">
    <citation type="journal article" date="2012" name="PLoS Pathog.">
        <title>Diverse lifestyles and strategies of plant pathogenesis encoded in the genomes of eighteen Dothideomycetes fungi.</title>
        <authorList>
            <person name="Ohm R.A."/>
            <person name="Feau N."/>
            <person name="Henrissat B."/>
            <person name="Schoch C.L."/>
            <person name="Horwitz B.A."/>
            <person name="Barry K.W."/>
            <person name="Condon B.J."/>
            <person name="Copeland A.C."/>
            <person name="Dhillon B."/>
            <person name="Glaser F."/>
            <person name="Hesse C.N."/>
            <person name="Kosti I."/>
            <person name="LaButti K."/>
            <person name="Lindquist E.A."/>
            <person name="Lucas S."/>
            <person name="Salamov A.A."/>
            <person name="Bradshaw R.E."/>
            <person name="Ciuffetti L."/>
            <person name="Hamelin R.C."/>
            <person name="Kema G.H.J."/>
            <person name="Lawrence C."/>
            <person name="Scott J.A."/>
            <person name="Spatafora J.W."/>
            <person name="Turgeon B.G."/>
            <person name="de Wit P.J.G.M."/>
            <person name="Zhong S."/>
            <person name="Goodwin S.B."/>
            <person name="Grigoriev I.V."/>
        </authorList>
    </citation>
    <scope>NUCLEOTIDE SEQUENCE [LARGE SCALE GENOMIC DNA]</scope>
    <source>
        <strain evidence="2 3">UAMH 10762</strain>
    </source>
</reference>
<dbReference type="RefSeq" id="XP_007677368.1">
    <property type="nucleotide sequence ID" value="XM_007679178.1"/>
</dbReference>
<feature type="region of interest" description="Disordered" evidence="1">
    <location>
        <begin position="28"/>
        <end position="65"/>
    </location>
</feature>
<feature type="compositionally biased region" description="Polar residues" evidence="1">
    <location>
        <begin position="46"/>
        <end position="65"/>
    </location>
</feature>
<proteinExistence type="predicted"/>
<keyword evidence="3" id="KW-1185">Reference proteome</keyword>
<dbReference type="GeneID" id="19112562"/>
<sequence>MSIDRSIKHDRDPKVLYWIGGLASRVQWPSKTPSSLRKRGRPEVPSPQSVTAASESFSKATSLGRHTNTEWQSIEGVLVRRRNRIAEEDGSGEEILLPLWLTFWPPSLDTVCLVGAHQEQVDDAAFDKSDANAHIPYDA</sequence>
<dbReference type="HOGENOM" id="CLU_1844724_0_0_1"/>
<name>M2N774_BAUPA</name>
<dbReference type="Proteomes" id="UP000011761">
    <property type="component" value="Unassembled WGS sequence"/>
</dbReference>